<reference evidence="1 2" key="1">
    <citation type="submission" date="2016-11" db="EMBL/GenBank/DDBJ databases">
        <authorList>
            <person name="Jaros S."/>
            <person name="Januszkiewicz K."/>
            <person name="Wedrychowicz H."/>
        </authorList>
    </citation>
    <scope>NUCLEOTIDE SEQUENCE [LARGE SCALE GENOMIC DNA]</scope>
    <source>
        <strain evidence="1 2">DSM 46144</strain>
    </source>
</reference>
<dbReference type="SUPFAM" id="SSF53474">
    <property type="entry name" value="alpha/beta-Hydrolases"/>
    <property type="match status" value="1"/>
</dbReference>
<keyword evidence="2" id="KW-1185">Reference proteome</keyword>
<proteinExistence type="predicted"/>
<dbReference type="STRING" id="134849.SAMN05443668_1011092"/>
<dbReference type="Proteomes" id="UP000184440">
    <property type="component" value="Unassembled WGS sequence"/>
</dbReference>
<evidence type="ECO:0000313" key="2">
    <source>
        <dbReference type="Proteomes" id="UP000184440"/>
    </source>
</evidence>
<name>A0A1M7KE43_9ACTN</name>
<accession>A0A1M7KE43</accession>
<evidence type="ECO:0000313" key="1">
    <source>
        <dbReference type="EMBL" id="SHM63546.1"/>
    </source>
</evidence>
<dbReference type="AlphaFoldDB" id="A0A1M7KE43"/>
<protein>
    <submittedName>
        <fullName evidence="1">Lysophospholipase, alpha-beta hydrolase superfamily</fullName>
    </submittedName>
</protein>
<keyword evidence="1" id="KW-0378">Hydrolase</keyword>
<dbReference type="Gene3D" id="3.40.50.1820">
    <property type="entry name" value="alpha/beta hydrolase"/>
    <property type="match status" value="1"/>
</dbReference>
<sequence>MTISPPHETLIATWDHPPAVATRGTVIVVAGRGEHAGVYHRFGTRIAVDGYRVHALGDPTVDPAGVEDHLQALLTESAPVHPVVLVGSDAGALFAAGLVAAGRVDADGLILVGLPTVVPGSEPADWDAELAERTACPTHQNTLRADALVRHGTLAEELPTEWYAAAELTKVRVPILGLHGAADTISPLAGVRTQFAAAPNAELVSIAGGKHDALNDATHRTAAATVVLFLERLRLGAEAPAIAHREL</sequence>
<dbReference type="EMBL" id="FRCS01000001">
    <property type="protein sequence ID" value="SHM63546.1"/>
    <property type="molecule type" value="Genomic_DNA"/>
</dbReference>
<dbReference type="GO" id="GO:0016787">
    <property type="term" value="F:hydrolase activity"/>
    <property type="evidence" value="ECO:0007669"/>
    <property type="project" value="UniProtKB-KW"/>
</dbReference>
<gene>
    <name evidence="1" type="ORF">SAMN05443668_1011092</name>
</gene>
<dbReference type="RefSeq" id="WP_073251980.1">
    <property type="nucleotide sequence ID" value="NZ_FRCS01000001.1"/>
</dbReference>
<organism evidence="1 2">
    <name type="scientific">Cryptosporangium aurantiacum</name>
    <dbReference type="NCBI Taxonomy" id="134849"/>
    <lineage>
        <taxon>Bacteria</taxon>
        <taxon>Bacillati</taxon>
        <taxon>Actinomycetota</taxon>
        <taxon>Actinomycetes</taxon>
        <taxon>Cryptosporangiales</taxon>
        <taxon>Cryptosporangiaceae</taxon>
        <taxon>Cryptosporangium</taxon>
    </lineage>
</organism>
<dbReference type="InterPro" id="IPR029058">
    <property type="entry name" value="AB_hydrolase_fold"/>
</dbReference>
<dbReference type="OrthoDB" id="9806902at2"/>